<dbReference type="CDD" id="cd10562">
    <property type="entry name" value="FDH_b_like"/>
    <property type="match status" value="1"/>
</dbReference>
<evidence type="ECO:0000256" key="1">
    <source>
        <dbReference type="ARBA" id="ARBA00004196"/>
    </source>
</evidence>
<feature type="binding site" evidence="7">
    <location>
        <position position="84"/>
    </location>
    <ligand>
        <name>[4Fe-4S] cluster</name>
        <dbReference type="ChEBI" id="CHEBI:49883"/>
        <label>4</label>
    </ligand>
</feature>
<gene>
    <name evidence="9" type="ORF">cpu_11300</name>
</gene>
<dbReference type="STRING" id="870242.cpu_11300"/>
<feature type="domain" description="4Fe-4S ferredoxin-type" evidence="8">
    <location>
        <begin position="95"/>
        <end position="124"/>
    </location>
</feature>
<dbReference type="InterPro" id="IPR014603">
    <property type="entry name" value="Formate_DH_Fe-S_su"/>
</dbReference>
<dbReference type="RefSeq" id="WP_075859101.1">
    <property type="nucleotide sequence ID" value="NZ_BDJK01000016.1"/>
</dbReference>
<evidence type="ECO:0000259" key="8">
    <source>
        <dbReference type="PROSITE" id="PS51379"/>
    </source>
</evidence>
<dbReference type="GO" id="GO:0015944">
    <property type="term" value="P:formate oxidation"/>
    <property type="evidence" value="ECO:0007669"/>
    <property type="project" value="InterPro"/>
</dbReference>
<dbReference type="GO" id="GO:0051539">
    <property type="term" value="F:4 iron, 4 sulfur cluster binding"/>
    <property type="evidence" value="ECO:0007669"/>
    <property type="project" value="UniProtKB-KW"/>
</dbReference>
<evidence type="ECO:0000256" key="6">
    <source>
        <dbReference type="ARBA" id="ARBA00023014"/>
    </source>
</evidence>
<comment type="cofactor">
    <cofactor evidence="7">
        <name>[4Fe-4S] cluster</name>
        <dbReference type="ChEBI" id="CHEBI:49883"/>
    </cofactor>
    <text evidence="7">Binds 4 [4Fe-4S] clusters per subunit.</text>
</comment>
<keyword evidence="10" id="KW-1185">Reference proteome</keyword>
<dbReference type="PANTHER" id="PTHR43545:SF6">
    <property type="entry name" value="FORMATE DEHYDROGENASE, NITRATE-INDUCIBLE, IRON-SULFUR SUBUNIT"/>
    <property type="match status" value="1"/>
</dbReference>
<keyword evidence="3 7" id="KW-0479">Metal-binding</keyword>
<dbReference type="InterPro" id="IPR017900">
    <property type="entry name" value="4Fe4S_Fe_S_CS"/>
</dbReference>
<feature type="binding site" evidence="7">
    <location>
        <position position="114"/>
    </location>
    <ligand>
        <name>[4Fe-4S] cluster</name>
        <dbReference type="ChEBI" id="CHEBI:49883"/>
        <label>3</label>
    </ligand>
</feature>
<dbReference type="EMBL" id="BDJK01000016">
    <property type="protein sequence ID" value="GAV22620.1"/>
    <property type="molecule type" value="Genomic_DNA"/>
</dbReference>
<dbReference type="Pfam" id="PF13247">
    <property type="entry name" value="Fer4_11"/>
    <property type="match status" value="1"/>
</dbReference>
<dbReference type="PANTHER" id="PTHR43545">
    <property type="entry name" value="FORMATE DEHYDROGENASE, NITRATE-INDUCIBLE, IRON-SULFUR SUBUNIT"/>
    <property type="match status" value="1"/>
</dbReference>
<comment type="caution">
    <text evidence="9">The sequence shown here is derived from an EMBL/GenBank/DDBJ whole genome shotgun (WGS) entry which is preliminary data.</text>
</comment>
<dbReference type="PROSITE" id="PS00198">
    <property type="entry name" value="4FE4S_FER_1"/>
    <property type="match status" value="1"/>
</dbReference>
<feature type="binding site" evidence="7">
    <location>
        <position position="107"/>
    </location>
    <ligand>
        <name>[4Fe-4S] cluster</name>
        <dbReference type="ChEBI" id="CHEBI:49883"/>
        <label>4</label>
    </ligand>
</feature>
<evidence type="ECO:0000313" key="9">
    <source>
        <dbReference type="EMBL" id="GAV22620.1"/>
    </source>
</evidence>
<dbReference type="GO" id="GO:0045333">
    <property type="term" value="P:cellular respiration"/>
    <property type="evidence" value="ECO:0007669"/>
    <property type="project" value="InterPro"/>
</dbReference>
<dbReference type="GO" id="GO:0030313">
    <property type="term" value="C:cell envelope"/>
    <property type="evidence" value="ECO:0007669"/>
    <property type="project" value="UniProtKB-SubCell"/>
</dbReference>
<keyword evidence="5 7" id="KW-0408">Iron</keyword>
<name>A0A1L8CUM8_9THEO</name>
<dbReference type="AlphaFoldDB" id="A0A1L8CUM8"/>
<reference evidence="10" key="1">
    <citation type="submission" date="2016-12" db="EMBL/GenBank/DDBJ databases">
        <title>Draft Genome Sequences od Carboxydothermus pertinax and islandicus, Hydrogenogenic Carboxydotrophic Bacteria.</title>
        <authorList>
            <person name="Fukuyama Y."/>
            <person name="Ohmae K."/>
            <person name="Yoneda Y."/>
            <person name="Yoshida T."/>
            <person name="Sako Y."/>
        </authorList>
    </citation>
    <scope>NUCLEOTIDE SEQUENCE [LARGE SCALE GENOMIC DNA]</scope>
    <source>
        <strain evidence="10">Ug1</strain>
    </source>
</reference>
<feature type="binding site" evidence="7">
    <location>
        <position position="110"/>
    </location>
    <ligand>
        <name>[4Fe-4S] cluster</name>
        <dbReference type="ChEBI" id="CHEBI:49883"/>
        <label>4</label>
    </ligand>
</feature>
<feature type="binding site" evidence="7">
    <location>
        <position position="75"/>
    </location>
    <ligand>
        <name>[4Fe-4S] cluster</name>
        <dbReference type="ChEBI" id="CHEBI:49883"/>
        <label>3</label>
    </ligand>
</feature>
<proteinExistence type="predicted"/>
<accession>A0A1L8CUM8</accession>
<feature type="binding site" evidence="7">
    <location>
        <position position="134"/>
    </location>
    <ligand>
        <name>[4Fe-4S] cluster</name>
        <dbReference type="ChEBI" id="CHEBI:49883"/>
        <label>2</label>
    </ligand>
</feature>
<feature type="binding site" evidence="7">
    <location>
        <position position="131"/>
    </location>
    <ligand>
        <name>[4Fe-4S] cluster</name>
        <dbReference type="ChEBI" id="CHEBI:49883"/>
        <label>2</label>
    </ligand>
</feature>
<feature type="binding site" evidence="7">
    <location>
        <position position="72"/>
    </location>
    <ligand>
        <name>[4Fe-4S] cluster</name>
        <dbReference type="ChEBI" id="CHEBI:49883"/>
        <label>3</label>
    </ligand>
</feature>
<dbReference type="GO" id="GO:0046872">
    <property type="term" value="F:metal ion binding"/>
    <property type="evidence" value="ECO:0007669"/>
    <property type="project" value="UniProtKB-KW"/>
</dbReference>
<sequence length="260" mass="29107">MNGMFIDTSLCVGCRGCMTACKSWNELPGEKTTFTGSLQSMPDTTPKTYTLIKFYEHEENGRLRFDFFKQQCFHCSEAACEKACPEDAIYHTKEGAVVRDYDRCIGCDYCQRACPFNIPRIDTQNKKMHKCTLCFDRLENGEIPACAQACSPGAIKFGNRDELWETAQKRLAEVKKKYPKANLYPSDKNALGGTGVFYLLINEPEFYGLPAEAKLKTTFSLWHDVVRPLGKIVPGIALGATVIAAVTNSVKKQREEGHGE</sequence>
<feature type="binding site" evidence="7">
    <location>
        <position position="11"/>
    </location>
    <ligand>
        <name>[4Fe-4S] cluster</name>
        <dbReference type="ChEBI" id="CHEBI:49883"/>
        <label>1</label>
    </ligand>
</feature>
<feature type="binding site" evidence="7">
    <location>
        <position position="150"/>
    </location>
    <ligand>
        <name>[4Fe-4S] cluster</name>
        <dbReference type="ChEBI" id="CHEBI:49883"/>
        <label>1</label>
    </ligand>
</feature>
<evidence type="ECO:0000256" key="3">
    <source>
        <dbReference type="ARBA" id="ARBA00022723"/>
    </source>
</evidence>
<organism evidence="9 10">
    <name type="scientific">Carboxydothermus pertinax</name>
    <dbReference type="NCBI Taxonomy" id="870242"/>
    <lineage>
        <taxon>Bacteria</taxon>
        <taxon>Bacillati</taxon>
        <taxon>Bacillota</taxon>
        <taxon>Clostridia</taxon>
        <taxon>Thermoanaerobacterales</taxon>
        <taxon>Thermoanaerobacteraceae</taxon>
        <taxon>Carboxydothermus</taxon>
    </lineage>
</organism>
<dbReference type="PROSITE" id="PS51379">
    <property type="entry name" value="4FE4S_FER_2"/>
    <property type="match status" value="3"/>
</dbReference>
<feature type="binding site" evidence="7">
    <location>
        <position position="14"/>
    </location>
    <ligand>
        <name>[4Fe-4S] cluster</name>
        <dbReference type="ChEBI" id="CHEBI:49883"/>
        <label>1</label>
    </ligand>
</feature>
<evidence type="ECO:0000256" key="2">
    <source>
        <dbReference type="ARBA" id="ARBA00022485"/>
    </source>
</evidence>
<keyword evidence="4" id="KW-0677">Repeat</keyword>
<evidence type="ECO:0000256" key="7">
    <source>
        <dbReference type="PIRSR" id="PIRSR036298-50"/>
    </source>
</evidence>
<feature type="binding site" evidence="7">
    <location>
        <position position="17"/>
    </location>
    <ligand>
        <name>[4Fe-4S] cluster</name>
        <dbReference type="ChEBI" id="CHEBI:49883"/>
        <label>1</label>
    </ligand>
</feature>
<dbReference type="OrthoDB" id="1722024at2"/>
<feature type="binding site" evidence="7">
    <location>
        <position position="21"/>
    </location>
    <ligand>
        <name>[4Fe-4S] cluster</name>
        <dbReference type="ChEBI" id="CHEBI:49883"/>
        <label>2</label>
    </ligand>
</feature>
<keyword evidence="6 7" id="KW-0411">Iron-sulfur</keyword>
<protein>
    <submittedName>
        <fullName evidence="9">(4Fe-4S)-binding protein</fullName>
    </submittedName>
</protein>
<feature type="binding site" evidence="7">
    <location>
        <position position="146"/>
    </location>
    <ligand>
        <name>[4Fe-4S] cluster</name>
        <dbReference type="ChEBI" id="CHEBI:49883"/>
        <label>2</label>
    </ligand>
</feature>
<dbReference type="InterPro" id="IPR017896">
    <property type="entry name" value="4Fe4S_Fe-S-bd"/>
</dbReference>
<dbReference type="InterPro" id="IPR051555">
    <property type="entry name" value="FDH_Electron_Transfer_Unit"/>
</dbReference>
<dbReference type="PIRSF" id="PIRSF036298">
    <property type="entry name" value="FDH_4Fe4S"/>
    <property type="match status" value="1"/>
</dbReference>
<feature type="binding site" evidence="7">
    <location>
        <position position="104"/>
    </location>
    <ligand>
        <name>[4Fe-4S] cluster</name>
        <dbReference type="ChEBI" id="CHEBI:49883"/>
        <label>4</label>
    </ligand>
</feature>
<evidence type="ECO:0000313" key="10">
    <source>
        <dbReference type="Proteomes" id="UP000187485"/>
    </source>
</evidence>
<dbReference type="Gene3D" id="3.30.70.20">
    <property type="match status" value="2"/>
</dbReference>
<feature type="binding site" evidence="7">
    <location>
        <position position="80"/>
    </location>
    <ligand>
        <name>[4Fe-4S] cluster</name>
        <dbReference type="ChEBI" id="CHEBI:49883"/>
        <label>3</label>
    </ligand>
</feature>
<evidence type="ECO:0000256" key="4">
    <source>
        <dbReference type="ARBA" id="ARBA00022737"/>
    </source>
</evidence>
<dbReference type="SUPFAM" id="SSF54862">
    <property type="entry name" value="4Fe-4S ferredoxins"/>
    <property type="match status" value="1"/>
</dbReference>
<evidence type="ECO:0000256" key="5">
    <source>
        <dbReference type="ARBA" id="ARBA00023004"/>
    </source>
</evidence>
<dbReference type="Proteomes" id="UP000187485">
    <property type="component" value="Unassembled WGS sequence"/>
</dbReference>
<comment type="subcellular location">
    <subcellularLocation>
        <location evidence="1">Cell envelope</location>
    </subcellularLocation>
</comment>
<feature type="domain" description="4Fe-4S ferredoxin-type" evidence="8">
    <location>
        <begin position="2"/>
        <end position="32"/>
    </location>
</feature>
<feature type="domain" description="4Fe-4S ferredoxin-type" evidence="8">
    <location>
        <begin position="61"/>
        <end position="94"/>
    </location>
</feature>
<keyword evidence="2 7" id="KW-0004">4Fe-4S</keyword>